<protein>
    <recommendedName>
        <fullName evidence="6">Regulator RcnB of Ni and Co efflux</fullName>
    </recommendedName>
</protein>
<dbReference type="EMBL" id="CP022745">
    <property type="protein sequence ID" value="ASY44931.1"/>
    <property type="molecule type" value="Genomic_DNA"/>
</dbReference>
<evidence type="ECO:0000313" key="3">
    <source>
        <dbReference type="EMBL" id="GBH29917.1"/>
    </source>
</evidence>
<accession>A0A401IZX4</accession>
<evidence type="ECO:0000313" key="2">
    <source>
        <dbReference type="EMBL" id="ASY44931.1"/>
    </source>
</evidence>
<proteinExistence type="predicted"/>
<feature type="signal peptide" evidence="1">
    <location>
        <begin position="1"/>
        <end position="26"/>
    </location>
</feature>
<reference evidence="3 5" key="1">
    <citation type="submission" date="2014-12" db="EMBL/GenBank/DDBJ databases">
        <title>Whole genome sequencing of Sphingobium xenophagum OW59.</title>
        <authorList>
            <person name="Ohta Y."/>
            <person name="Nishi S."/>
            <person name="Hatada Y."/>
        </authorList>
    </citation>
    <scope>NUCLEOTIDE SEQUENCE [LARGE SCALE GENOMIC DNA]</scope>
    <source>
        <strain evidence="3 5">OW59</strain>
    </source>
</reference>
<dbReference type="Gene3D" id="3.10.450.160">
    <property type="entry name" value="inner membrane protein cigr"/>
    <property type="match status" value="1"/>
</dbReference>
<dbReference type="Proteomes" id="UP000290975">
    <property type="component" value="Unassembled WGS sequence"/>
</dbReference>
<dbReference type="EMBL" id="BBQY01000001">
    <property type="protein sequence ID" value="GBH29917.1"/>
    <property type="molecule type" value="Genomic_DNA"/>
</dbReference>
<dbReference type="AlphaFoldDB" id="A0A249MUA0"/>
<sequence length="134" mass="15187">MFKKILMTLATTTLVASPIISSQAQAQAYGQPHRQEQTRTVVKQKPNGRTVVKQRTVVRKDVRNNRYAASHHRWAKGQRFDRRQATNYRVINNYRGYRLNAPPRGYQWVQSGNDAVLIAITSGLIGAVIGNAIR</sequence>
<dbReference type="Proteomes" id="UP000217141">
    <property type="component" value="Chromosome I"/>
</dbReference>
<dbReference type="InterPro" id="IPR024572">
    <property type="entry name" value="RcnB"/>
</dbReference>
<evidence type="ECO:0000313" key="5">
    <source>
        <dbReference type="Proteomes" id="UP000290975"/>
    </source>
</evidence>
<reference evidence="2 4" key="2">
    <citation type="submission" date="2017-08" db="EMBL/GenBank/DDBJ databases">
        <title>Whole Genome Sequence of Sphingobium hydrophobicum C1: Insights into Adaption to the Electronic-waste Contaminated Sediment.</title>
        <authorList>
            <person name="Song D."/>
            <person name="Chen X."/>
            <person name="Xu M."/>
        </authorList>
    </citation>
    <scope>NUCLEOTIDE SEQUENCE [LARGE SCALE GENOMIC DNA]</scope>
    <source>
        <strain evidence="2 4">C1</strain>
    </source>
</reference>
<evidence type="ECO:0008006" key="6">
    <source>
        <dbReference type="Google" id="ProtNLM"/>
    </source>
</evidence>
<dbReference type="Pfam" id="PF11776">
    <property type="entry name" value="RcnB"/>
    <property type="match status" value="1"/>
</dbReference>
<dbReference type="RefSeq" id="WP_017182075.1">
    <property type="nucleotide sequence ID" value="NZ_BBQY01000001.1"/>
</dbReference>
<feature type="chain" id="PRO_5036033340" description="Regulator RcnB of Ni and Co efflux" evidence="1">
    <location>
        <begin position="27"/>
        <end position="134"/>
    </location>
</feature>
<dbReference type="STRING" id="1192759.GCA_000277525_01209"/>
<name>A0A249MUA0_SPHXE</name>
<evidence type="ECO:0000313" key="4">
    <source>
        <dbReference type="Proteomes" id="UP000217141"/>
    </source>
</evidence>
<keyword evidence="5" id="KW-1185">Reference proteome</keyword>
<gene>
    <name evidence="2" type="ORF">CJD35_11105</name>
    <name evidence="3" type="ORF">MBESOW_P1171</name>
</gene>
<accession>A0A249MUA0</accession>
<evidence type="ECO:0000256" key="1">
    <source>
        <dbReference type="SAM" id="SignalP"/>
    </source>
</evidence>
<organism evidence="2 4">
    <name type="scientific">Sphingobium xenophagum</name>
    <dbReference type="NCBI Taxonomy" id="121428"/>
    <lineage>
        <taxon>Bacteria</taxon>
        <taxon>Pseudomonadati</taxon>
        <taxon>Pseudomonadota</taxon>
        <taxon>Alphaproteobacteria</taxon>
        <taxon>Sphingomonadales</taxon>
        <taxon>Sphingomonadaceae</taxon>
        <taxon>Sphingobium</taxon>
    </lineage>
</organism>
<keyword evidence="1" id="KW-0732">Signal</keyword>
<dbReference type="KEGG" id="shyd:CJD35_11105"/>